<dbReference type="GO" id="GO:0008297">
    <property type="term" value="F:single-stranded DNA exodeoxyribonuclease activity"/>
    <property type="evidence" value="ECO:0007669"/>
    <property type="project" value="TreeGrafter"/>
</dbReference>
<protein>
    <recommendedName>
        <fullName evidence="2">PD-(D/E)XK endonuclease-like domain-containing protein</fullName>
    </recommendedName>
</protein>
<evidence type="ECO:0000313" key="1">
    <source>
        <dbReference type="EMBL" id="ACL47596.1"/>
    </source>
</evidence>
<dbReference type="PANTHER" id="PTHR31340">
    <property type="entry name" value="MITOCHONDRIAL GENOME MAINTENANCE EXONUCLEASE 1"/>
    <property type="match status" value="1"/>
</dbReference>
<gene>
    <name evidence="1" type="ordered locus">Cyan7425_5335</name>
</gene>
<geneLocation type="plasmid" evidence="1">
    <name>pP742501</name>
</geneLocation>
<dbReference type="KEGG" id="cyn:Cyan7425_5335"/>
<keyword evidence="1" id="KW-0614">Plasmid</keyword>
<dbReference type="PANTHER" id="PTHR31340:SF3">
    <property type="entry name" value="MITOCHONDRIAL GENOME MAINTENANCE EXONUCLEASE 1"/>
    <property type="match status" value="1"/>
</dbReference>
<dbReference type="AlphaFoldDB" id="B8HYU8"/>
<accession>B8HYU8</accession>
<dbReference type="EMBL" id="CP001345">
    <property type="protein sequence ID" value="ACL47596.1"/>
    <property type="molecule type" value="Genomic_DNA"/>
</dbReference>
<proteinExistence type="predicted"/>
<dbReference type="OrthoDB" id="420529at2"/>
<reference evidence="1" key="1">
    <citation type="submission" date="2009-01" db="EMBL/GenBank/DDBJ databases">
        <title>Complete sequence of plasmid1 Cyanothece sp. PCC 7425.</title>
        <authorList>
            <consortium name="US DOE Joint Genome Institute"/>
            <person name="Lucas S."/>
            <person name="Copeland A."/>
            <person name="Lapidus A."/>
            <person name="Glavina del Rio T."/>
            <person name="Dalin E."/>
            <person name="Tice H."/>
            <person name="Bruce D."/>
            <person name="Goodwin L."/>
            <person name="Pitluck S."/>
            <person name="Sims D."/>
            <person name="Meineke L."/>
            <person name="Brettin T."/>
            <person name="Detter J.C."/>
            <person name="Han C."/>
            <person name="Larimer F."/>
            <person name="Land M."/>
            <person name="Hauser L."/>
            <person name="Kyrpides N."/>
            <person name="Ovchinnikova G."/>
            <person name="Liberton M."/>
            <person name="Stoeckel J."/>
            <person name="Banerjee A."/>
            <person name="Singh A."/>
            <person name="Page L."/>
            <person name="Sato H."/>
            <person name="Zhao L."/>
            <person name="Sherman L."/>
            <person name="Pakrasi H."/>
            <person name="Richardson P."/>
        </authorList>
    </citation>
    <scope>NUCLEOTIDE SEQUENCE</scope>
    <source>
        <strain evidence="1">PCC 7425</strain>
        <plasmid evidence="1">pP742501</plasmid>
    </source>
</reference>
<sequence length="230" mass="26538">MNNQSLLQLPRYKCWPRYANGQQVFHLHDRNYVGVSTILKATEPLEVQAQLAAWRSRVGAEEAERIIRASINRGKRLHRLVENHFLQSQGAEATPEFWGYWQSLQPVLSEITDVYLVEGLVWHPHGFAGVTDALLAYQGQMCVCDWTTSPKPKQWTWIQNKCLQVAAYTAAINRVYQSYGVRVNQAQIVIALPDTDAQVFRLEPSQLMDFWHQFQDRLAEYKKLCAIPTH</sequence>
<dbReference type="HOGENOM" id="CLU_084008_0_0_3"/>
<evidence type="ECO:0008006" key="2">
    <source>
        <dbReference type="Google" id="ProtNLM"/>
    </source>
</evidence>
<organism evidence="1">
    <name type="scientific">Cyanothece sp. (strain PCC 7425 / ATCC 29141)</name>
    <dbReference type="NCBI Taxonomy" id="395961"/>
    <lineage>
        <taxon>Bacteria</taxon>
        <taxon>Bacillati</taxon>
        <taxon>Cyanobacteriota</taxon>
        <taxon>Cyanophyceae</taxon>
        <taxon>Gomontiellales</taxon>
        <taxon>Cyanothecaceae</taxon>
        <taxon>Cyanothece</taxon>
    </lineage>
</organism>
<name>B8HYU8_CYAP4</name>